<dbReference type="AlphaFoldDB" id="A0A7I4ERC5"/>
<dbReference type="Gramene" id="Pp3c21_4860V3.15">
    <property type="protein sequence ID" value="PAC:32914641.CDS.1"/>
    <property type="gene ID" value="Pp3c21_4860"/>
</dbReference>
<name>A0A7I4ERC5_PHYPA</name>
<dbReference type="Proteomes" id="UP000006727">
    <property type="component" value="Chromosome 21"/>
</dbReference>
<sequence length="68" mass="7849">MVFLAFNVGVYMVCQPLAKLRFDVFVHHLSNARKEKINGLSKQQLQVFQSHRDKKIMTSLVVNLDAVF</sequence>
<keyword evidence="2" id="KW-1185">Reference proteome</keyword>
<protein>
    <submittedName>
        <fullName evidence="1">Uncharacterized protein</fullName>
    </submittedName>
</protein>
<evidence type="ECO:0000313" key="2">
    <source>
        <dbReference type="Proteomes" id="UP000006727"/>
    </source>
</evidence>
<reference evidence="1 2" key="2">
    <citation type="journal article" date="2018" name="Plant J.">
        <title>The Physcomitrella patens chromosome-scale assembly reveals moss genome structure and evolution.</title>
        <authorList>
            <person name="Lang D."/>
            <person name="Ullrich K.K."/>
            <person name="Murat F."/>
            <person name="Fuchs J."/>
            <person name="Jenkins J."/>
            <person name="Haas F.B."/>
            <person name="Piednoel M."/>
            <person name="Gundlach H."/>
            <person name="Van Bel M."/>
            <person name="Meyberg R."/>
            <person name="Vives C."/>
            <person name="Morata J."/>
            <person name="Symeonidi A."/>
            <person name="Hiss M."/>
            <person name="Muchero W."/>
            <person name="Kamisugi Y."/>
            <person name="Saleh O."/>
            <person name="Blanc G."/>
            <person name="Decker E.L."/>
            <person name="van Gessel N."/>
            <person name="Grimwood J."/>
            <person name="Hayes R.D."/>
            <person name="Graham S.W."/>
            <person name="Gunter L.E."/>
            <person name="McDaniel S.F."/>
            <person name="Hoernstein S.N.W."/>
            <person name="Larsson A."/>
            <person name="Li F.W."/>
            <person name="Perroud P.F."/>
            <person name="Phillips J."/>
            <person name="Ranjan P."/>
            <person name="Rokshar D.S."/>
            <person name="Rothfels C.J."/>
            <person name="Schneider L."/>
            <person name="Shu S."/>
            <person name="Stevenson D.W."/>
            <person name="Thummler F."/>
            <person name="Tillich M."/>
            <person name="Villarreal Aguilar J.C."/>
            <person name="Widiez T."/>
            <person name="Wong G.K."/>
            <person name="Wymore A."/>
            <person name="Zhang Y."/>
            <person name="Zimmer A.D."/>
            <person name="Quatrano R.S."/>
            <person name="Mayer K.F.X."/>
            <person name="Goodstein D."/>
            <person name="Casacuberta J.M."/>
            <person name="Vandepoele K."/>
            <person name="Reski R."/>
            <person name="Cuming A.C."/>
            <person name="Tuskan G.A."/>
            <person name="Maumus F."/>
            <person name="Salse J."/>
            <person name="Schmutz J."/>
            <person name="Rensing S.A."/>
        </authorList>
    </citation>
    <scope>NUCLEOTIDE SEQUENCE [LARGE SCALE GENOMIC DNA]</scope>
    <source>
        <strain evidence="1 2">cv. Gransden 2004</strain>
    </source>
</reference>
<reference evidence="1" key="3">
    <citation type="submission" date="2020-12" db="UniProtKB">
        <authorList>
            <consortium name="EnsemblPlants"/>
        </authorList>
    </citation>
    <scope>IDENTIFICATION</scope>
</reference>
<reference evidence="1 2" key="1">
    <citation type="journal article" date="2008" name="Science">
        <title>The Physcomitrella genome reveals evolutionary insights into the conquest of land by plants.</title>
        <authorList>
            <person name="Rensing S."/>
            <person name="Lang D."/>
            <person name="Zimmer A."/>
            <person name="Terry A."/>
            <person name="Salamov A."/>
            <person name="Shapiro H."/>
            <person name="Nishiyama T."/>
            <person name="Perroud P.-F."/>
            <person name="Lindquist E."/>
            <person name="Kamisugi Y."/>
            <person name="Tanahashi T."/>
            <person name="Sakakibara K."/>
            <person name="Fujita T."/>
            <person name="Oishi K."/>
            <person name="Shin-I T."/>
            <person name="Kuroki Y."/>
            <person name="Toyoda A."/>
            <person name="Suzuki Y."/>
            <person name="Hashimoto A."/>
            <person name="Yamaguchi K."/>
            <person name="Sugano A."/>
            <person name="Kohara Y."/>
            <person name="Fujiyama A."/>
            <person name="Anterola A."/>
            <person name="Aoki S."/>
            <person name="Ashton N."/>
            <person name="Barbazuk W.B."/>
            <person name="Barker E."/>
            <person name="Bennetzen J."/>
            <person name="Bezanilla M."/>
            <person name="Blankenship R."/>
            <person name="Cho S.H."/>
            <person name="Dutcher S."/>
            <person name="Estelle M."/>
            <person name="Fawcett J.A."/>
            <person name="Gundlach H."/>
            <person name="Hanada K."/>
            <person name="Heyl A."/>
            <person name="Hicks K.A."/>
            <person name="Hugh J."/>
            <person name="Lohr M."/>
            <person name="Mayer K."/>
            <person name="Melkozernov A."/>
            <person name="Murata T."/>
            <person name="Nelson D."/>
            <person name="Pils B."/>
            <person name="Prigge M."/>
            <person name="Reiss B."/>
            <person name="Renner T."/>
            <person name="Rombauts S."/>
            <person name="Rushton P."/>
            <person name="Sanderfoot A."/>
            <person name="Schween G."/>
            <person name="Shiu S.-H."/>
            <person name="Stueber K."/>
            <person name="Theodoulou F.L."/>
            <person name="Tu H."/>
            <person name="Van de Peer Y."/>
            <person name="Verrier P.J."/>
            <person name="Waters E."/>
            <person name="Wood A."/>
            <person name="Yang L."/>
            <person name="Cove D."/>
            <person name="Cuming A."/>
            <person name="Hasebe M."/>
            <person name="Lucas S."/>
            <person name="Mishler D.B."/>
            <person name="Reski R."/>
            <person name="Grigoriev I."/>
            <person name="Quatrano R.S."/>
            <person name="Boore J.L."/>
        </authorList>
    </citation>
    <scope>NUCLEOTIDE SEQUENCE [LARGE SCALE GENOMIC DNA]</scope>
    <source>
        <strain evidence="1 2">cv. Gransden 2004</strain>
    </source>
</reference>
<evidence type="ECO:0000313" key="1">
    <source>
        <dbReference type="EnsemblPlants" id="PAC:32914641.CDS.1"/>
    </source>
</evidence>
<dbReference type="EnsemblPlants" id="Pp3c21_4860V3.15">
    <property type="protein sequence ID" value="PAC:32914641.CDS.1"/>
    <property type="gene ID" value="Pp3c21_4860"/>
</dbReference>
<dbReference type="EMBL" id="ABEU02000021">
    <property type="status" value="NOT_ANNOTATED_CDS"/>
    <property type="molecule type" value="Genomic_DNA"/>
</dbReference>
<proteinExistence type="predicted"/>
<organism evidence="1 2">
    <name type="scientific">Physcomitrium patens</name>
    <name type="common">Spreading-leaved earth moss</name>
    <name type="synonym">Physcomitrella patens</name>
    <dbReference type="NCBI Taxonomy" id="3218"/>
    <lineage>
        <taxon>Eukaryota</taxon>
        <taxon>Viridiplantae</taxon>
        <taxon>Streptophyta</taxon>
        <taxon>Embryophyta</taxon>
        <taxon>Bryophyta</taxon>
        <taxon>Bryophytina</taxon>
        <taxon>Bryopsida</taxon>
        <taxon>Funariidae</taxon>
        <taxon>Funariales</taxon>
        <taxon>Funariaceae</taxon>
        <taxon>Physcomitrium</taxon>
    </lineage>
</organism>
<accession>A0A7I4ERC5</accession>